<protein>
    <recommendedName>
        <fullName evidence="13">Preprotein translocase subunit SecD</fullName>
    </recommendedName>
</protein>
<evidence type="ECO:0000256" key="6">
    <source>
        <dbReference type="ARBA" id="ARBA00023010"/>
    </source>
</evidence>
<dbReference type="PANTHER" id="PTHR30081">
    <property type="entry name" value="PROTEIN-EXPORT MEMBRANE PROTEIN SEC"/>
    <property type="match status" value="1"/>
</dbReference>
<evidence type="ECO:0000313" key="12">
    <source>
        <dbReference type="Proteomes" id="UP000738376"/>
    </source>
</evidence>
<evidence type="ECO:0000256" key="4">
    <source>
        <dbReference type="ARBA" id="ARBA00022927"/>
    </source>
</evidence>
<keyword evidence="6" id="KW-0811">Translocation</keyword>
<keyword evidence="8" id="KW-0732">Signal</keyword>
<dbReference type="Proteomes" id="UP000738376">
    <property type="component" value="Unassembled WGS sequence"/>
</dbReference>
<keyword evidence="1" id="KW-0813">Transport</keyword>
<keyword evidence="2" id="KW-1003">Cell membrane</keyword>
<comment type="caution">
    <text evidence="11">The sequence shown here is derived from an EMBL/GenBank/DDBJ whole genome shotgun (WGS) entry which is preliminary data.</text>
</comment>
<dbReference type="Pfam" id="PF21760">
    <property type="entry name" value="SecD_1st"/>
    <property type="match status" value="1"/>
</dbReference>
<evidence type="ECO:0000256" key="7">
    <source>
        <dbReference type="ARBA" id="ARBA00023136"/>
    </source>
</evidence>
<evidence type="ECO:0000256" key="5">
    <source>
        <dbReference type="ARBA" id="ARBA00022989"/>
    </source>
</evidence>
<dbReference type="InterPro" id="IPR022813">
    <property type="entry name" value="SecD/SecF_arch_bac"/>
</dbReference>
<dbReference type="Gene3D" id="3.30.70.3400">
    <property type="match status" value="1"/>
</dbReference>
<evidence type="ECO:0000313" key="11">
    <source>
        <dbReference type="EMBL" id="NMF58609.1"/>
    </source>
</evidence>
<dbReference type="InterPro" id="IPR048631">
    <property type="entry name" value="SecD_1st"/>
</dbReference>
<feature type="domain" description="SecDF P1 head subdomain" evidence="10">
    <location>
        <begin position="173"/>
        <end position="277"/>
    </location>
</feature>
<keyword evidence="7" id="KW-0472">Membrane</keyword>
<keyword evidence="3" id="KW-0812">Transmembrane</keyword>
<evidence type="ECO:0000256" key="2">
    <source>
        <dbReference type="ARBA" id="ARBA00022475"/>
    </source>
</evidence>
<reference evidence="11 12" key="1">
    <citation type="submission" date="2020-03" db="EMBL/GenBank/DDBJ databases">
        <title>Draft Genome Sequence of 2-Methylisoborneol Producing Pseudanabaena yagii Strain GIHE-NHR1 Isolated from North Han River in South Korea.</title>
        <authorList>
            <person name="Jeong J."/>
        </authorList>
    </citation>
    <scope>NUCLEOTIDE SEQUENCE [LARGE SCALE GENOMIC DNA]</scope>
    <source>
        <strain evidence="11 12">GIHE-NHR1</strain>
    </source>
</reference>
<keyword evidence="4" id="KW-0653">Protein transport</keyword>
<dbReference type="Pfam" id="PF22599">
    <property type="entry name" value="SecDF_P1_head"/>
    <property type="match status" value="1"/>
</dbReference>
<dbReference type="EMBL" id="JAAVJL010000001">
    <property type="protein sequence ID" value="NMF58609.1"/>
    <property type="molecule type" value="Genomic_DNA"/>
</dbReference>
<evidence type="ECO:0000256" key="1">
    <source>
        <dbReference type="ARBA" id="ARBA00022448"/>
    </source>
</evidence>
<proteinExistence type="predicted"/>
<dbReference type="RefSeq" id="WP_169363491.1">
    <property type="nucleotide sequence ID" value="NZ_JAAVJL010000001.1"/>
</dbReference>
<evidence type="ECO:0000256" key="8">
    <source>
        <dbReference type="SAM" id="SignalP"/>
    </source>
</evidence>
<evidence type="ECO:0000259" key="9">
    <source>
        <dbReference type="Pfam" id="PF21760"/>
    </source>
</evidence>
<name>A0ABX1LR56_9CYAN</name>
<feature type="chain" id="PRO_5045067405" description="Preprotein translocase subunit SecD" evidence="8">
    <location>
        <begin position="24"/>
        <end position="288"/>
    </location>
</feature>
<feature type="signal peptide" evidence="8">
    <location>
        <begin position="1"/>
        <end position="23"/>
    </location>
</feature>
<keyword evidence="5" id="KW-1133">Transmembrane helix</keyword>
<sequence>MNGRNQLLSLALIALTSSLGAWISPLASQTPTPNVKAQNGIQLTLQAKINPTLGINKITPQAMEQAKLVLEKRIRGLGISEAVVTIGDHNQLLVKLPRVNDPNLAKRVIATTGQLDFRKQKKGTESELRAKLQILQTAKLQREALKNSGDQKAISENETTYKKSIEDLKSIFESTGLTGNMLKDAVASPFDGSSEILQIVLTFDIQGGDLFAKVTGEIAGTGRALGIFLDDQLISFPSVGSEFQGKGITGGRAVITGNFTSDAANELALQMRSGALPFPLEIIDSRDF</sequence>
<accession>A0ABX1LR56</accession>
<dbReference type="PANTHER" id="PTHR30081:SF1">
    <property type="entry name" value="PROTEIN TRANSLOCASE SUBUNIT SECD"/>
    <property type="match status" value="1"/>
</dbReference>
<organism evidence="11 12">
    <name type="scientific">Pseudanabaena yagii GIHE-NHR1</name>
    <dbReference type="NCBI Taxonomy" id="2722753"/>
    <lineage>
        <taxon>Bacteria</taxon>
        <taxon>Bacillati</taxon>
        <taxon>Cyanobacteriota</taxon>
        <taxon>Cyanophyceae</taxon>
        <taxon>Pseudanabaenales</taxon>
        <taxon>Pseudanabaenaceae</taxon>
        <taxon>Pseudanabaena</taxon>
        <taxon>Pseudanabaena yagii</taxon>
    </lineage>
</organism>
<evidence type="ECO:0000259" key="10">
    <source>
        <dbReference type="Pfam" id="PF22599"/>
    </source>
</evidence>
<gene>
    <name evidence="11" type="ORF">HC246_11405</name>
</gene>
<dbReference type="Gene3D" id="3.30.1360.200">
    <property type="match status" value="1"/>
</dbReference>
<feature type="domain" description="Protein translocase subunit SecDF P1" evidence="9">
    <location>
        <begin position="63"/>
        <end position="121"/>
    </location>
</feature>
<dbReference type="InterPro" id="IPR054384">
    <property type="entry name" value="SecDF_P1_head"/>
</dbReference>
<keyword evidence="12" id="KW-1185">Reference proteome</keyword>
<evidence type="ECO:0008006" key="13">
    <source>
        <dbReference type="Google" id="ProtNLM"/>
    </source>
</evidence>
<evidence type="ECO:0000256" key="3">
    <source>
        <dbReference type="ARBA" id="ARBA00022692"/>
    </source>
</evidence>